<feature type="transmembrane region" description="Helical" evidence="1">
    <location>
        <begin position="70"/>
        <end position="87"/>
    </location>
</feature>
<gene>
    <name evidence="2" type="ORF">JJB07_04870</name>
</gene>
<proteinExistence type="predicted"/>
<protein>
    <recommendedName>
        <fullName evidence="4">DUF4131 domain-containing protein</fullName>
    </recommendedName>
</protein>
<evidence type="ECO:0000313" key="2">
    <source>
        <dbReference type="EMBL" id="MBL0385978.1"/>
    </source>
</evidence>
<dbReference type="RefSeq" id="WP_201631628.1">
    <property type="nucleotide sequence ID" value="NZ_JAEQNB010000001.1"/>
</dbReference>
<sequence length="161" mass="18539">MRVIVLHGDARRNFGIAALLVLVGVGGLIFSAVQDFFYLAIVMVTAIMVGSFICFRIMWVERPDGRKGRVFYLVSLVAGFFLVLFLLDVPAYRNHDYEVASGIPSKVEHGKRSNVYVTVEGHQFTYDERELPINPYDYRFEIHYLPWTRWRVDSSITIATR</sequence>
<keyword evidence="1" id="KW-0812">Transmembrane</keyword>
<feature type="transmembrane region" description="Helical" evidence="1">
    <location>
        <begin position="36"/>
        <end position="58"/>
    </location>
</feature>
<name>A0ABS1J8K1_9BACL</name>
<keyword evidence="1" id="KW-0472">Membrane</keyword>
<evidence type="ECO:0000313" key="3">
    <source>
        <dbReference type="Proteomes" id="UP000602284"/>
    </source>
</evidence>
<evidence type="ECO:0000256" key="1">
    <source>
        <dbReference type="SAM" id="Phobius"/>
    </source>
</evidence>
<keyword evidence="1" id="KW-1133">Transmembrane helix</keyword>
<dbReference type="Proteomes" id="UP000602284">
    <property type="component" value="Unassembled WGS sequence"/>
</dbReference>
<reference evidence="2 3" key="1">
    <citation type="submission" date="2021-01" db="EMBL/GenBank/DDBJ databases">
        <title>Tumebacillus sp. strain ITR2 16S ribosomal RNA gene Genome sequencing and assembly.</title>
        <authorList>
            <person name="Kang M."/>
        </authorList>
    </citation>
    <scope>NUCLEOTIDE SEQUENCE [LARGE SCALE GENOMIC DNA]</scope>
    <source>
        <strain evidence="2 3">ITR2</strain>
    </source>
</reference>
<comment type="caution">
    <text evidence="2">The sequence shown here is derived from an EMBL/GenBank/DDBJ whole genome shotgun (WGS) entry which is preliminary data.</text>
</comment>
<dbReference type="EMBL" id="JAEQNB010000001">
    <property type="protein sequence ID" value="MBL0385978.1"/>
    <property type="molecule type" value="Genomic_DNA"/>
</dbReference>
<evidence type="ECO:0008006" key="4">
    <source>
        <dbReference type="Google" id="ProtNLM"/>
    </source>
</evidence>
<organism evidence="2 3">
    <name type="scientific">Tumebacillus amylolyticus</name>
    <dbReference type="NCBI Taxonomy" id="2801339"/>
    <lineage>
        <taxon>Bacteria</taxon>
        <taxon>Bacillati</taxon>
        <taxon>Bacillota</taxon>
        <taxon>Bacilli</taxon>
        <taxon>Bacillales</taxon>
        <taxon>Alicyclobacillaceae</taxon>
        <taxon>Tumebacillus</taxon>
    </lineage>
</organism>
<feature type="transmembrane region" description="Helical" evidence="1">
    <location>
        <begin position="12"/>
        <end position="30"/>
    </location>
</feature>
<accession>A0ABS1J8K1</accession>
<keyword evidence="3" id="KW-1185">Reference proteome</keyword>